<dbReference type="Proteomes" id="UP000276133">
    <property type="component" value="Unassembled WGS sequence"/>
</dbReference>
<evidence type="ECO:0000313" key="1">
    <source>
        <dbReference type="EMBL" id="RNA15995.1"/>
    </source>
</evidence>
<dbReference type="EMBL" id="REGN01004836">
    <property type="protein sequence ID" value="RNA15995.1"/>
    <property type="molecule type" value="Genomic_DNA"/>
</dbReference>
<dbReference type="AlphaFoldDB" id="A0A3M7QYG2"/>
<reference evidence="1 2" key="1">
    <citation type="journal article" date="2018" name="Sci. Rep.">
        <title>Genomic signatures of local adaptation to the degree of environmental predictability in rotifers.</title>
        <authorList>
            <person name="Franch-Gras L."/>
            <person name="Hahn C."/>
            <person name="Garcia-Roger E.M."/>
            <person name="Carmona M.J."/>
            <person name="Serra M."/>
            <person name="Gomez A."/>
        </authorList>
    </citation>
    <scope>NUCLEOTIDE SEQUENCE [LARGE SCALE GENOMIC DNA]</scope>
    <source>
        <strain evidence="1">HYR1</strain>
    </source>
</reference>
<accession>A0A3M7QYG2</accession>
<organism evidence="1 2">
    <name type="scientific">Brachionus plicatilis</name>
    <name type="common">Marine rotifer</name>
    <name type="synonym">Brachionus muelleri</name>
    <dbReference type="NCBI Taxonomy" id="10195"/>
    <lineage>
        <taxon>Eukaryota</taxon>
        <taxon>Metazoa</taxon>
        <taxon>Spiralia</taxon>
        <taxon>Gnathifera</taxon>
        <taxon>Rotifera</taxon>
        <taxon>Eurotatoria</taxon>
        <taxon>Monogononta</taxon>
        <taxon>Pseudotrocha</taxon>
        <taxon>Ploima</taxon>
        <taxon>Brachionidae</taxon>
        <taxon>Brachionus</taxon>
    </lineage>
</organism>
<comment type="caution">
    <text evidence="1">The sequence shown here is derived from an EMBL/GenBank/DDBJ whole genome shotgun (WGS) entry which is preliminary data.</text>
</comment>
<protein>
    <submittedName>
        <fullName evidence="1">Uncharacterized protein</fullName>
    </submittedName>
</protein>
<sequence>MNENIGAFLIFILQTSSQKCLPYDPSRWIYGIKRVNMNALDELIDLNFCSFEFLSRTNSLIALLKNIWELDTFSKKIFNKFEFLHIHTHSWLSTEIICFSMSSELWFEQ</sequence>
<keyword evidence="2" id="KW-1185">Reference proteome</keyword>
<gene>
    <name evidence="1" type="ORF">BpHYR1_050987</name>
</gene>
<proteinExistence type="predicted"/>
<name>A0A3M7QYG2_BRAPC</name>
<evidence type="ECO:0000313" key="2">
    <source>
        <dbReference type="Proteomes" id="UP000276133"/>
    </source>
</evidence>